<dbReference type="Gene3D" id="1.25.40.20">
    <property type="entry name" value="Ankyrin repeat-containing domain"/>
    <property type="match status" value="3"/>
</dbReference>
<feature type="repeat" description="ANK" evidence="1">
    <location>
        <begin position="103"/>
        <end position="135"/>
    </location>
</feature>
<dbReference type="InterPro" id="IPR052771">
    <property type="entry name" value="Neurotrophin_sig_adaptor"/>
</dbReference>
<feature type="domain" description="Kinase D-interacting substrate of 220 kDa-like SAM" evidence="5">
    <location>
        <begin position="1182"/>
        <end position="1250"/>
    </location>
</feature>
<dbReference type="InterPro" id="IPR002110">
    <property type="entry name" value="Ankyrin_rpt"/>
</dbReference>
<feature type="repeat" description="ANK" evidence="1">
    <location>
        <begin position="70"/>
        <end position="102"/>
    </location>
</feature>
<feature type="repeat" description="ANK" evidence="1">
    <location>
        <begin position="202"/>
        <end position="234"/>
    </location>
</feature>
<feature type="repeat" description="ANK" evidence="1">
    <location>
        <begin position="169"/>
        <end position="201"/>
    </location>
</feature>
<dbReference type="InterPro" id="IPR011646">
    <property type="entry name" value="KAP_P-loop"/>
</dbReference>
<protein>
    <recommendedName>
        <fullName evidence="8">KAP NTPase domain-containing protein</fullName>
    </recommendedName>
</protein>
<feature type="transmembrane region" description="Helical" evidence="3">
    <location>
        <begin position="657"/>
        <end position="677"/>
    </location>
</feature>
<feature type="region of interest" description="Disordered" evidence="2">
    <location>
        <begin position="878"/>
        <end position="901"/>
    </location>
</feature>
<evidence type="ECO:0000313" key="6">
    <source>
        <dbReference type="Ensembl" id="ENSPNAP00000068808.1"/>
    </source>
</evidence>
<feature type="repeat" description="ANK" evidence="1">
    <location>
        <begin position="334"/>
        <end position="366"/>
    </location>
</feature>
<keyword evidence="3" id="KW-0472">Membrane</keyword>
<dbReference type="SUPFAM" id="SSF48403">
    <property type="entry name" value="Ankyrin repeat"/>
    <property type="match status" value="1"/>
</dbReference>
<keyword evidence="7" id="KW-1185">Reference proteome</keyword>
<feature type="region of interest" description="Disordered" evidence="2">
    <location>
        <begin position="1531"/>
        <end position="1579"/>
    </location>
</feature>
<feature type="transmembrane region" description="Helical" evidence="3">
    <location>
        <begin position="524"/>
        <end position="547"/>
    </location>
</feature>
<feature type="transmembrane region" description="Helical" evidence="3">
    <location>
        <begin position="497"/>
        <end position="517"/>
    </location>
</feature>
<feature type="transmembrane region" description="Helical" evidence="3">
    <location>
        <begin position="684"/>
        <end position="703"/>
    </location>
</feature>
<proteinExistence type="predicted"/>
<feature type="region of interest" description="Disordered" evidence="2">
    <location>
        <begin position="1342"/>
        <end position="1370"/>
    </location>
</feature>
<feature type="repeat" description="ANK" evidence="1">
    <location>
        <begin position="136"/>
        <end position="168"/>
    </location>
</feature>
<feature type="compositionally biased region" description="Low complexity" evidence="2">
    <location>
        <begin position="1531"/>
        <end position="1546"/>
    </location>
</feature>
<feature type="repeat" description="ANK" evidence="1">
    <location>
        <begin position="268"/>
        <end position="300"/>
    </location>
</feature>
<feature type="region of interest" description="Disordered" evidence="2">
    <location>
        <begin position="1384"/>
        <end position="1428"/>
    </location>
</feature>
<dbReference type="GO" id="GO:0019887">
    <property type="term" value="F:protein kinase regulator activity"/>
    <property type="evidence" value="ECO:0007669"/>
    <property type="project" value="TreeGrafter"/>
</dbReference>
<evidence type="ECO:0000256" key="1">
    <source>
        <dbReference type="PROSITE-ProRule" id="PRU00023"/>
    </source>
</evidence>
<evidence type="ECO:0000259" key="5">
    <source>
        <dbReference type="Pfam" id="PF23307"/>
    </source>
</evidence>
<evidence type="ECO:0000259" key="4">
    <source>
        <dbReference type="Pfam" id="PF07693"/>
    </source>
</evidence>
<reference evidence="6 7" key="1">
    <citation type="submission" date="2020-10" db="EMBL/GenBank/DDBJ databases">
        <title>Pygocentrus nattereri (red-bellied piranha) genome, fPygNat1, primary haplotype.</title>
        <authorList>
            <person name="Myers G."/>
            <person name="Meyer A."/>
            <person name="Karagic N."/>
            <person name="Pippel M."/>
            <person name="Winkler S."/>
            <person name="Tracey A."/>
            <person name="Wood J."/>
            <person name="Formenti G."/>
            <person name="Howe K."/>
            <person name="Fedrigo O."/>
            <person name="Jarvis E.D."/>
        </authorList>
    </citation>
    <scope>NUCLEOTIDE SEQUENCE [LARGE SCALE GENOMIC DNA]</scope>
</reference>
<dbReference type="InterPro" id="IPR036770">
    <property type="entry name" value="Ankyrin_rpt-contain_sf"/>
</dbReference>
<dbReference type="FunFam" id="1.25.40.20:FF:000195">
    <property type="entry name" value="Kinase D-interacting substrate of 220 kDa"/>
    <property type="match status" value="1"/>
</dbReference>
<dbReference type="PANTHER" id="PTHR24116">
    <property type="entry name" value="KINASE D-INTERACTING SUBSTRATE OF 220 KDA"/>
    <property type="match status" value="1"/>
</dbReference>
<evidence type="ECO:0000313" key="7">
    <source>
        <dbReference type="Proteomes" id="UP001501920"/>
    </source>
</evidence>
<dbReference type="PRINTS" id="PR01415">
    <property type="entry name" value="ANKYRIN"/>
</dbReference>
<feature type="repeat" description="ANK" evidence="1">
    <location>
        <begin position="235"/>
        <end position="267"/>
    </location>
</feature>
<dbReference type="Pfam" id="PF07693">
    <property type="entry name" value="KAP_NTPase"/>
    <property type="match status" value="1"/>
</dbReference>
<dbReference type="Proteomes" id="UP001501920">
    <property type="component" value="Chromosome 10"/>
</dbReference>
<feature type="domain" description="KAP NTPase" evidence="4">
    <location>
        <begin position="440"/>
        <end position="948"/>
    </location>
</feature>
<feature type="compositionally biased region" description="Acidic residues" evidence="2">
    <location>
        <begin position="1414"/>
        <end position="1428"/>
    </location>
</feature>
<dbReference type="InterPro" id="IPR057092">
    <property type="entry name" value="SAM_KIDINS220"/>
</dbReference>
<dbReference type="PANTHER" id="PTHR24116:SF1">
    <property type="entry name" value="KINASE D-INTERACTING SUBSTRATE OF 220 KDA ISOFORM X1"/>
    <property type="match status" value="1"/>
</dbReference>
<dbReference type="PROSITE" id="PS50297">
    <property type="entry name" value="ANK_REP_REGION"/>
    <property type="match status" value="9"/>
</dbReference>
<feature type="region of interest" description="Disordered" evidence="2">
    <location>
        <begin position="1460"/>
        <end position="1499"/>
    </location>
</feature>
<dbReference type="GeneTree" id="ENSGT00940000156714"/>
<name>A0AAR2KWT5_PYGNA</name>
<reference evidence="6" key="3">
    <citation type="submission" date="2025-09" db="UniProtKB">
        <authorList>
            <consortium name="Ensembl"/>
        </authorList>
    </citation>
    <scope>IDENTIFICATION</scope>
</reference>
<evidence type="ECO:0000256" key="2">
    <source>
        <dbReference type="SAM" id="MobiDB-lite"/>
    </source>
</evidence>
<feature type="compositionally biased region" description="Basic and acidic residues" evidence="2">
    <location>
        <begin position="1346"/>
        <end position="1359"/>
    </location>
</feature>
<keyword evidence="1" id="KW-0040">ANK repeat</keyword>
<evidence type="ECO:0000256" key="3">
    <source>
        <dbReference type="SAM" id="Phobius"/>
    </source>
</evidence>
<feature type="compositionally biased region" description="Low complexity" evidence="2">
    <location>
        <begin position="1554"/>
        <end position="1573"/>
    </location>
</feature>
<dbReference type="GO" id="GO:0030165">
    <property type="term" value="F:PDZ domain binding"/>
    <property type="evidence" value="ECO:0007669"/>
    <property type="project" value="TreeGrafter"/>
</dbReference>
<feature type="repeat" description="ANK" evidence="1">
    <location>
        <begin position="37"/>
        <end position="69"/>
    </location>
</feature>
<dbReference type="SMART" id="SM00248">
    <property type="entry name" value="ANK"/>
    <property type="match status" value="11"/>
</dbReference>
<dbReference type="Pfam" id="PF23307">
    <property type="entry name" value="SAM_KIDINS220"/>
    <property type="match status" value="1"/>
</dbReference>
<evidence type="ECO:0008006" key="8">
    <source>
        <dbReference type="Google" id="ProtNLM"/>
    </source>
</evidence>
<dbReference type="Ensembl" id="ENSPNAT00000044647.1">
    <property type="protein sequence ID" value="ENSPNAP00000068808.1"/>
    <property type="gene ID" value="ENSPNAG00000017901.2"/>
</dbReference>
<dbReference type="Pfam" id="PF12796">
    <property type="entry name" value="Ank_2"/>
    <property type="match status" value="4"/>
</dbReference>
<sequence length="1620" mass="180362">MTAMAVQSIFSHVEEENLPAVRAYLDKYREVDSRSDNGQTPLMVAAEQGSLEIVQELIRRGANVNLDDVDCWTALISAAKEGHVEVVKELLDNNANVEHRDMGGWTALMWAAYKGRVEVARLLLEKGANPNITGQYSVYPIIWAAGRGHSEIVRLLLQHGAKVNCSDKYGTTALIWAARKGHYECVMHLLENGANVDQEGANSMTALIVAVRGGYTEVVKELLKRNPNVNMTDKDGNTALMIAAIEGHTEIVQDLLDADTYVNIPDRSGDTVLIAAVRGGHVEIVRALLHKYADIDVKGQDCKSALYWAVEKGNATMVRDILQCNPDTEACTKEGETPLIKATKMRNIEIVELLLDKGAKVSAVDKKGDTALHIAIKGRSRKLAELLLRNPKDGRLLYKPNKEGETPYNIDCTHQKSILTQIFGAKHLSPTECDGDMLGYDLYSSALADILSEPTMQPPICVGLYAQWGSGKSFLLKKLEDEMKTFAGQQVEPLLQFSWLVVVLTLLLCGSLALLLGFTVDPKLAIAVALSLLALLYIFFVLVYFGGRKEGESWAWLISTRLARHIGYLELLLKLMFVNPPELPEQTTKALPVRFLFTDYNRLSSVGGETSMAEMIATLSDACEREFGFMATRLFRVFKNDESQGKKWKKTCCVPSFVLFALTLACLVTGMALLAIFKVEPANFTVNAVLVAMASVVGLALLLNCRTWWQVADSVLHSQRRRLHSAANSMHKLKSEGFMKVLKCEVELMAKMAKTIDGFTQNQTRLVVIIDGLDSCEQDKVLQMLDTVRVLFSKGPFISIFASDPHIIIKAINQNLNSVLRDSNINGHDYMRNIVHLPVFLNSRGLSTAKKLSMAAPTNGDLLGAEAWHEDMDRKFQSQNSLGEQAKQGSKTALNRRDTYRRRQMQRTVTRQMSFDLTKLLVTEDWFSDISPQTMRRLLNIVSVTGRLLRANQIIFNWDRLASWINLTEEWPYRTSWLILFLEENDIVSDQVTLKTIYERISKNIPTTKDVEPLLEIDGDIRSFEVFLSSRTPVLTAHDVEMFLPCTVNLDPKLREIIADVRDAREQMHIGGVSYPTLPLQEAPVRTHSVFGQAPAACSPSTSFPTQPHSSYFSGLTGPQHPFYNRPYFPQHVYHLPRQYPGNPLHAPSRPPSKLAFHKDLSSGLVSTQIALGSGPAVPPGLLSSLSTEGVCERLRQIDGLDDRMMEQYTSTVKKANINGRVLCQCNLDELRKEMNMNFGDWHLFKAMVKFVIHSFESYFYPSLISVYHLVYHSSCNVVCIVASFNEYGYFCLSVCVCDLMSSLNSQESSNDISKLTDRQQAEYRNAYQDYISHMAHLEGQTMLGSEDKAKDGEQEVRKPFKRNLKPADSMADYANAQDASLLHPITEEDEKPEHGAARKASVSRGRYHNVSSQEEEEDEESGTEETDATPLLWEEQRAAGEQPLLPKAVKSFISAVTFDKKESSDSGMRSSGSSSDRSLQDEEEEEEVNSQVRAVGEEEERLIQLVLESPVRKRLSGIQDPTVARMSICSEAPSEGSPPASSPEENWPASAVTNLNRPTSNLPLNNNNGNEEGQNDSTPLIIGPGTAIVPNQNLIGGRLCRTMSSGRDAEGGEERESVL</sequence>
<keyword evidence="3" id="KW-1133">Transmembrane helix</keyword>
<dbReference type="FunFam" id="1.25.40.20:FF:000030">
    <property type="entry name" value="Kinase D-interacting substrate of 220 kDa"/>
    <property type="match status" value="1"/>
</dbReference>
<reference evidence="6" key="2">
    <citation type="submission" date="2025-08" db="UniProtKB">
        <authorList>
            <consortium name="Ensembl"/>
        </authorList>
    </citation>
    <scope>IDENTIFICATION</scope>
</reference>
<feature type="compositionally biased region" description="Polar residues" evidence="2">
    <location>
        <begin position="878"/>
        <end position="893"/>
    </location>
</feature>
<keyword evidence="3" id="KW-0812">Transmembrane</keyword>
<feature type="compositionally biased region" description="Low complexity" evidence="2">
    <location>
        <begin position="1466"/>
        <end position="1478"/>
    </location>
</feature>
<organism evidence="6 7">
    <name type="scientific">Pygocentrus nattereri</name>
    <name type="common">Red-bellied piranha</name>
    <dbReference type="NCBI Taxonomy" id="42514"/>
    <lineage>
        <taxon>Eukaryota</taxon>
        <taxon>Metazoa</taxon>
        <taxon>Chordata</taxon>
        <taxon>Craniata</taxon>
        <taxon>Vertebrata</taxon>
        <taxon>Euteleostomi</taxon>
        <taxon>Actinopterygii</taxon>
        <taxon>Neopterygii</taxon>
        <taxon>Teleostei</taxon>
        <taxon>Ostariophysi</taxon>
        <taxon>Characiformes</taxon>
        <taxon>Characoidei</taxon>
        <taxon>Pygocentrus</taxon>
    </lineage>
</organism>
<accession>A0AAR2KWT5</accession>
<dbReference type="PROSITE" id="PS50088">
    <property type="entry name" value="ANK_REPEAT"/>
    <property type="match status" value="9"/>
</dbReference>